<evidence type="ECO:0000313" key="3">
    <source>
        <dbReference type="EMBL" id="SFK47425.1"/>
    </source>
</evidence>
<feature type="transmembrane region" description="Helical" evidence="1">
    <location>
        <begin position="126"/>
        <end position="144"/>
    </location>
</feature>
<dbReference type="Proteomes" id="UP000199598">
    <property type="component" value="Unassembled WGS sequence"/>
</dbReference>
<gene>
    <name evidence="3" type="ORF">SAMN04488518_105277</name>
</gene>
<organism evidence="3 4">
    <name type="scientific">Pseudovibrio ascidiaceicola</name>
    <dbReference type="NCBI Taxonomy" id="285279"/>
    <lineage>
        <taxon>Bacteria</taxon>
        <taxon>Pseudomonadati</taxon>
        <taxon>Pseudomonadota</taxon>
        <taxon>Alphaproteobacteria</taxon>
        <taxon>Hyphomicrobiales</taxon>
        <taxon>Stappiaceae</taxon>
        <taxon>Pseudovibrio</taxon>
    </lineage>
</organism>
<protein>
    <submittedName>
        <fullName evidence="3">Permease of the drug/metabolite transporter (DMT) superfamily</fullName>
    </submittedName>
</protein>
<evidence type="ECO:0000259" key="2">
    <source>
        <dbReference type="Pfam" id="PF00892"/>
    </source>
</evidence>
<name>A0A1I3ZTK6_9HYPH</name>
<feature type="transmembrane region" description="Helical" evidence="1">
    <location>
        <begin position="212"/>
        <end position="229"/>
    </location>
</feature>
<feature type="transmembrane region" description="Helical" evidence="1">
    <location>
        <begin position="180"/>
        <end position="200"/>
    </location>
</feature>
<keyword evidence="1" id="KW-1133">Transmembrane helix</keyword>
<proteinExistence type="predicted"/>
<dbReference type="InterPro" id="IPR037185">
    <property type="entry name" value="EmrE-like"/>
</dbReference>
<dbReference type="PANTHER" id="PTHR22911:SF103">
    <property type="entry name" value="BLR2811 PROTEIN"/>
    <property type="match status" value="1"/>
</dbReference>
<dbReference type="Gene3D" id="1.10.3730.20">
    <property type="match status" value="1"/>
</dbReference>
<dbReference type="SUPFAM" id="SSF103481">
    <property type="entry name" value="Multidrug resistance efflux transporter EmrE"/>
    <property type="match status" value="2"/>
</dbReference>
<feature type="transmembrane region" description="Helical" evidence="1">
    <location>
        <begin position="80"/>
        <end position="98"/>
    </location>
</feature>
<sequence>MAQFLSKRNMGIALTILSTLIFAMQDAITKQLVSDHPVWFIMMVRFWVLLVIAVGWAMISEQGLYNVVRTKRPVLQIVRGLLLFAEICLITFAFSMLGLADVTAIFQAHPLIVTGLAALFLGETVGWRRILAMFCGMAGLLVMLQPDGNIGGWGAVVALAASVSFALYQLFTRVASQDDSALTSFLYVGIVGTVLSTIIGSQHMMAFDEVEWALLLGICATGTSAHFLLMKALSLAQASDIQPFNYLQLVWSIPIGFLVFSDLPIWSTILGAIIVVGAGLFSLSRQRIRAAEKETGPEPETSEEVAARAD</sequence>
<dbReference type="PANTHER" id="PTHR22911">
    <property type="entry name" value="ACYL-MALONYL CONDENSING ENZYME-RELATED"/>
    <property type="match status" value="1"/>
</dbReference>
<feature type="transmembrane region" description="Helical" evidence="1">
    <location>
        <begin position="37"/>
        <end position="59"/>
    </location>
</feature>
<keyword evidence="1" id="KW-0812">Transmembrane</keyword>
<feature type="transmembrane region" description="Helical" evidence="1">
    <location>
        <begin position="104"/>
        <end position="121"/>
    </location>
</feature>
<evidence type="ECO:0000256" key="1">
    <source>
        <dbReference type="SAM" id="Phobius"/>
    </source>
</evidence>
<feature type="transmembrane region" description="Helical" evidence="1">
    <location>
        <begin position="150"/>
        <end position="168"/>
    </location>
</feature>
<keyword evidence="4" id="KW-1185">Reference proteome</keyword>
<feature type="domain" description="EamA" evidence="2">
    <location>
        <begin position="10"/>
        <end position="144"/>
    </location>
</feature>
<keyword evidence="1" id="KW-0472">Membrane</keyword>
<comment type="caution">
    <text evidence="3">The sequence shown here is derived from an EMBL/GenBank/DDBJ whole genome shotgun (WGS) entry which is preliminary data.</text>
</comment>
<evidence type="ECO:0000313" key="4">
    <source>
        <dbReference type="Proteomes" id="UP000199598"/>
    </source>
</evidence>
<feature type="transmembrane region" description="Helical" evidence="1">
    <location>
        <begin position="241"/>
        <end position="259"/>
    </location>
</feature>
<accession>A0A1I3ZTK6</accession>
<dbReference type="RefSeq" id="WP_093519599.1">
    <property type="nucleotide sequence ID" value="NZ_FOSK01000005.1"/>
</dbReference>
<dbReference type="InterPro" id="IPR000620">
    <property type="entry name" value="EamA_dom"/>
</dbReference>
<dbReference type="Pfam" id="PF00892">
    <property type="entry name" value="EamA"/>
    <property type="match status" value="2"/>
</dbReference>
<reference evidence="3 4" key="1">
    <citation type="submission" date="2016-10" db="EMBL/GenBank/DDBJ databases">
        <authorList>
            <person name="Varghese N."/>
            <person name="Submissions S."/>
        </authorList>
    </citation>
    <scope>NUCLEOTIDE SEQUENCE [LARGE SCALE GENOMIC DNA]</scope>
    <source>
        <strain evidence="3 4">DSM 16392</strain>
    </source>
</reference>
<dbReference type="EMBL" id="FOSK01000005">
    <property type="protein sequence ID" value="SFK47425.1"/>
    <property type="molecule type" value="Genomic_DNA"/>
</dbReference>
<feature type="domain" description="EamA" evidence="2">
    <location>
        <begin position="153"/>
        <end position="280"/>
    </location>
</feature>
<feature type="transmembrane region" description="Helical" evidence="1">
    <location>
        <begin position="265"/>
        <end position="283"/>
    </location>
</feature>